<dbReference type="RefSeq" id="WP_109340511.1">
    <property type="nucleotide sequence ID" value="NZ_CP029347.1"/>
</dbReference>
<dbReference type="AlphaFoldDB" id="A0A2S2E5Q5"/>
<gene>
    <name evidence="1" type="ORF">HMF8227_02534</name>
</gene>
<dbReference type="Proteomes" id="UP000245728">
    <property type="component" value="Chromosome"/>
</dbReference>
<organism evidence="1 2">
    <name type="scientific">Saliniradius amylolyticus</name>
    <dbReference type="NCBI Taxonomy" id="2183582"/>
    <lineage>
        <taxon>Bacteria</taxon>
        <taxon>Pseudomonadati</taxon>
        <taxon>Pseudomonadota</taxon>
        <taxon>Gammaproteobacteria</taxon>
        <taxon>Alteromonadales</taxon>
        <taxon>Alteromonadaceae</taxon>
        <taxon>Saliniradius</taxon>
    </lineage>
</organism>
<proteinExistence type="predicted"/>
<dbReference type="OrthoDB" id="6386706at2"/>
<reference evidence="1 2" key="1">
    <citation type="submission" date="2018-05" db="EMBL/GenBank/DDBJ databases">
        <title>Salinimonas sp. HMF8227 Genome sequencing and assembly.</title>
        <authorList>
            <person name="Kang H."/>
            <person name="Kang J."/>
            <person name="Cha I."/>
            <person name="Kim H."/>
            <person name="Joh K."/>
        </authorList>
    </citation>
    <scope>NUCLEOTIDE SEQUENCE [LARGE SCALE GENOMIC DNA]</scope>
    <source>
        <strain evidence="1 2">HMF8227</strain>
    </source>
</reference>
<dbReference type="EMBL" id="CP029347">
    <property type="protein sequence ID" value="AWL12986.1"/>
    <property type="molecule type" value="Genomic_DNA"/>
</dbReference>
<evidence type="ECO:0000313" key="2">
    <source>
        <dbReference type="Proteomes" id="UP000245728"/>
    </source>
</evidence>
<name>A0A2S2E5Q5_9ALTE</name>
<keyword evidence="2" id="KW-1185">Reference proteome</keyword>
<sequence length="140" mass="15431">MHPPLTKQNQFGRYALETEGRLIIARFSGAISENLARGYHQGLLSLAKEINGPWGYIADCSDNYQASTPQAMAILEQVYRDSLACGCVGDAYCIKSAMGVAQLEQIRAKVITTSSIYERIYVDLDSAKHALSQQIEDITL</sequence>
<dbReference type="KEGG" id="salh:HMF8227_02534"/>
<protein>
    <submittedName>
        <fullName evidence="1">Uncharacterized protein</fullName>
    </submittedName>
</protein>
<accession>A0A2S2E5Q5</accession>
<evidence type="ECO:0000313" key="1">
    <source>
        <dbReference type="EMBL" id="AWL12986.1"/>
    </source>
</evidence>